<accession>A0AAV7PS94</accession>
<dbReference type="EMBL" id="JANPWB010000011">
    <property type="protein sequence ID" value="KAJ1130724.1"/>
    <property type="molecule type" value="Genomic_DNA"/>
</dbReference>
<reference evidence="1" key="1">
    <citation type="journal article" date="2022" name="bioRxiv">
        <title>Sequencing and chromosome-scale assembly of the giantPleurodeles waltlgenome.</title>
        <authorList>
            <person name="Brown T."/>
            <person name="Elewa A."/>
            <person name="Iarovenko S."/>
            <person name="Subramanian E."/>
            <person name="Araus A.J."/>
            <person name="Petzold A."/>
            <person name="Susuki M."/>
            <person name="Suzuki K.-i.T."/>
            <person name="Hayashi T."/>
            <person name="Toyoda A."/>
            <person name="Oliveira C."/>
            <person name="Osipova E."/>
            <person name="Leigh N.D."/>
            <person name="Simon A."/>
            <person name="Yun M.H."/>
        </authorList>
    </citation>
    <scope>NUCLEOTIDE SEQUENCE</scope>
    <source>
        <strain evidence="1">20211129_DDA</strain>
        <tissue evidence="1">Liver</tissue>
    </source>
</reference>
<evidence type="ECO:0000313" key="1">
    <source>
        <dbReference type="EMBL" id="KAJ1130724.1"/>
    </source>
</evidence>
<evidence type="ECO:0000313" key="2">
    <source>
        <dbReference type="Proteomes" id="UP001066276"/>
    </source>
</evidence>
<sequence>MQVRDRILTWEPSWTETLEPGMEACREDSSCWRRAALEVRKVWNLTSRVMLREVSGGNTGIDSTGEETTRCRQKEMAPVIKGGPSSLGQQEGDLVCIYIQR</sequence>
<organism evidence="1 2">
    <name type="scientific">Pleurodeles waltl</name>
    <name type="common">Iberian ribbed newt</name>
    <dbReference type="NCBI Taxonomy" id="8319"/>
    <lineage>
        <taxon>Eukaryota</taxon>
        <taxon>Metazoa</taxon>
        <taxon>Chordata</taxon>
        <taxon>Craniata</taxon>
        <taxon>Vertebrata</taxon>
        <taxon>Euteleostomi</taxon>
        <taxon>Amphibia</taxon>
        <taxon>Batrachia</taxon>
        <taxon>Caudata</taxon>
        <taxon>Salamandroidea</taxon>
        <taxon>Salamandridae</taxon>
        <taxon>Pleurodelinae</taxon>
        <taxon>Pleurodeles</taxon>
    </lineage>
</organism>
<proteinExistence type="predicted"/>
<dbReference type="Proteomes" id="UP001066276">
    <property type="component" value="Chromosome 7"/>
</dbReference>
<name>A0AAV7PS94_PLEWA</name>
<dbReference type="AlphaFoldDB" id="A0AAV7PS94"/>
<keyword evidence="2" id="KW-1185">Reference proteome</keyword>
<protein>
    <submittedName>
        <fullName evidence="1">Uncharacterized protein</fullName>
    </submittedName>
</protein>
<comment type="caution">
    <text evidence="1">The sequence shown here is derived from an EMBL/GenBank/DDBJ whole genome shotgun (WGS) entry which is preliminary data.</text>
</comment>
<gene>
    <name evidence="1" type="ORF">NDU88_009074</name>
</gene>